<evidence type="ECO:0000313" key="6">
    <source>
        <dbReference type="Proteomes" id="UP000006286"/>
    </source>
</evidence>
<reference evidence="5 6" key="1">
    <citation type="journal article" date="2012" name="J. Bacteriol.">
        <title>Complete genome sequence of Alcanivorax dieselolei type strain B5.</title>
        <authorList>
            <person name="Lai Q."/>
            <person name="Li W."/>
            <person name="Shao Z."/>
        </authorList>
    </citation>
    <scope>NUCLEOTIDE SEQUENCE [LARGE SCALE GENOMIC DNA]</scope>
    <source>
        <strain evidence="6">DSM 16502 / CGMCC 1.3690 / B-5</strain>
    </source>
</reference>
<evidence type="ECO:0000313" key="5">
    <source>
        <dbReference type="EMBL" id="AFT72020.1"/>
    </source>
</evidence>
<dbReference type="InterPro" id="IPR011662">
    <property type="entry name" value="Secretin/TonB_short_N"/>
</dbReference>
<keyword evidence="2" id="KW-0472">Membrane</keyword>
<protein>
    <submittedName>
        <fullName evidence="5">Secretin/TonB, short-like protein</fullName>
    </submittedName>
</protein>
<dbReference type="SUPFAM" id="SSF74653">
    <property type="entry name" value="TolA/TonB C-terminal domain"/>
    <property type="match status" value="1"/>
</dbReference>
<sequence length="193" mass="21203">MVLSFDIPRQDLTGALEQYGETSGRSLLYESALLEGRLSTAIHGRFDADEALRRLLAGTGLIAEYTSADTFIVRRAGERGGRQAIGNHEAPSSRAAFFARLQRRLSWMMCTRREIRPGDYRVAMQLWVDASGQVLQARLLASSGERERDQVLLRHLRALRLETGPPPSVTQPVTVVVEPASAGRVDACAGVRG</sequence>
<evidence type="ECO:0000256" key="1">
    <source>
        <dbReference type="ARBA" id="ARBA00022448"/>
    </source>
</evidence>
<organism evidence="5 6">
    <name type="scientific">Alcanivorax dieselolei (strain DSM 16502 / CGMCC 1.3690 / MCCC 1A00001 / B-5)</name>
    <name type="common">Alloalcanivorax dieselolei</name>
    <dbReference type="NCBI Taxonomy" id="930169"/>
    <lineage>
        <taxon>Bacteria</taxon>
        <taxon>Pseudomonadati</taxon>
        <taxon>Pseudomonadota</taxon>
        <taxon>Gammaproteobacteria</taxon>
        <taxon>Oceanospirillales</taxon>
        <taxon>Alcanivoracaceae</taxon>
        <taxon>Alloalcanivorax</taxon>
    </lineage>
</organism>
<keyword evidence="1" id="KW-0813">Transport</keyword>
<proteinExistence type="predicted"/>
<dbReference type="Proteomes" id="UP000006286">
    <property type="component" value="Chromosome"/>
</dbReference>
<dbReference type="STRING" id="930169.B5T_03758"/>
<dbReference type="PATRIC" id="fig|930169.3.peg.3710"/>
<name>K0CHW8_ALCDB</name>
<dbReference type="GO" id="GO:0019867">
    <property type="term" value="C:outer membrane"/>
    <property type="evidence" value="ECO:0007669"/>
    <property type="project" value="InterPro"/>
</dbReference>
<gene>
    <name evidence="5" type="ordered locus">B5T_03758</name>
</gene>
<keyword evidence="6" id="KW-1185">Reference proteome</keyword>
<feature type="domain" description="Secretin/TonB short N-terminal" evidence="4">
    <location>
        <begin position="25"/>
        <end position="76"/>
    </location>
</feature>
<dbReference type="eggNOG" id="COG1629">
    <property type="taxonomic scope" value="Bacteria"/>
</dbReference>
<evidence type="ECO:0000256" key="3">
    <source>
        <dbReference type="ARBA" id="ARBA00023237"/>
    </source>
</evidence>
<accession>K0CHW8</accession>
<evidence type="ECO:0000256" key="2">
    <source>
        <dbReference type="ARBA" id="ARBA00023136"/>
    </source>
</evidence>
<dbReference type="SMART" id="SM00965">
    <property type="entry name" value="STN"/>
    <property type="match status" value="1"/>
</dbReference>
<keyword evidence="3" id="KW-0998">Cell outer membrane</keyword>
<dbReference type="EMBL" id="CP003466">
    <property type="protein sequence ID" value="AFT72020.1"/>
    <property type="molecule type" value="Genomic_DNA"/>
</dbReference>
<dbReference type="KEGG" id="adi:B5T_03758"/>
<dbReference type="Gene3D" id="3.55.50.30">
    <property type="match status" value="1"/>
</dbReference>
<dbReference type="Pfam" id="PF07660">
    <property type="entry name" value="STN"/>
    <property type="match status" value="1"/>
</dbReference>
<dbReference type="AlphaFoldDB" id="K0CHW8"/>
<dbReference type="Gene3D" id="3.30.1150.10">
    <property type="match status" value="1"/>
</dbReference>
<evidence type="ECO:0000259" key="4">
    <source>
        <dbReference type="SMART" id="SM00965"/>
    </source>
</evidence>
<dbReference type="HOGENOM" id="CLU_088938_0_0_6"/>